<dbReference type="Gene3D" id="2.60.120.200">
    <property type="match status" value="2"/>
</dbReference>
<feature type="domain" description="Laminin G" evidence="10">
    <location>
        <begin position="155"/>
        <end position="338"/>
    </location>
</feature>
<name>A0A8J4U2K6_CLAMG</name>
<dbReference type="EMBL" id="QNUK01000784">
    <property type="protein sequence ID" value="KAF5889655.1"/>
    <property type="molecule type" value="Genomic_DNA"/>
</dbReference>
<dbReference type="SUPFAM" id="SSF49785">
    <property type="entry name" value="Galactose-binding domain-like"/>
    <property type="match status" value="1"/>
</dbReference>
<feature type="domain" description="Laminin G" evidence="10">
    <location>
        <begin position="344"/>
        <end position="468"/>
    </location>
</feature>
<protein>
    <submittedName>
        <fullName evidence="11">Contactin-associated protein 1</fullName>
    </submittedName>
</protein>
<reference evidence="11" key="1">
    <citation type="submission" date="2020-07" db="EMBL/GenBank/DDBJ databases">
        <title>Clarias magur genome sequencing, assembly and annotation.</title>
        <authorList>
            <person name="Kushwaha B."/>
            <person name="Kumar R."/>
            <person name="Das P."/>
            <person name="Joshi C.G."/>
            <person name="Kumar D."/>
            <person name="Nagpure N.S."/>
            <person name="Pandey M."/>
            <person name="Agarwal S."/>
            <person name="Srivastava S."/>
            <person name="Singh M."/>
            <person name="Sahoo L."/>
            <person name="Jayasankar P."/>
            <person name="Meher P.K."/>
            <person name="Koringa P.G."/>
            <person name="Iquebal M.A."/>
            <person name="Das S.P."/>
            <person name="Bit A."/>
            <person name="Patnaik S."/>
            <person name="Patel N."/>
            <person name="Shah T.M."/>
            <person name="Hinsu A."/>
            <person name="Jena J.K."/>
        </authorList>
    </citation>
    <scope>NUCLEOTIDE SEQUENCE</scope>
    <source>
        <strain evidence="11">CIFAMagur01</strain>
        <tissue evidence="11">Testis</tissue>
    </source>
</reference>
<evidence type="ECO:0000259" key="9">
    <source>
        <dbReference type="PROSITE" id="PS50022"/>
    </source>
</evidence>
<dbReference type="AlphaFoldDB" id="A0A8J4U2K6"/>
<evidence type="ECO:0000256" key="4">
    <source>
        <dbReference type="ARBA" id="ARBA00022692"/>
    </source>
</evidence>
<keyword evidence="7" id="KW-0472">Membrane</keyword>
<evidence type="ECO:0000313" key="11">
    <source>
        <dbReference type="EMBL" id="KAF5889655.1"/>
    </source>
</evidence>
<dbReference type="InterPro" id="IPR000421">
    <property type="entry name" value="FA58C"/>
</dbReference>
<evidence type="ECO:0000256" key="6">
    <source>
        <dbReference type="ARBA" id="ARBA00022989"/>
    </source>
</evidence>
<dbReference type="InterPro" id="IPR013320">
    <property type="entry name" value="ConA-like_dom_sf"/>
</dbReference>
<evidence type="ECO:0000259" key="10">
    <source>
        <dbReference type="PROSITE" id="PS50025"/>
    </source>
</evidence>
<dbReference type="GO" id="GO:0016020">
    <property type="term" value="C:membrane"/>
    <property type="evidence" value="ECO:0007669"/>
    <property type="project" value="UniProtKB-SubCell"/>
</dbReference>
<dbReference type="Proteomes" id="UP000727407">
    <property type="component" value="Unassembled WGS sequence"/>
</dbReference>
<comment type="caution">
    <text evidence="11">The sequence shown here is derived from an EMBL/GenBank/DDBJ whole genome shotgun (WGS) entry which is preliminary data.</text>
</comment>
<comment type="subcellular location">
    <subcellularLocation>
        <location evidence="1">Membrane</location>
        <topology evidence="1">Single-pass type I membrane protein</topology>
    </subcellularLocation>
</comment>
<evidence type="ECO:0000313" key="12">
    <source>
        <dbReference type="Proteomes" id="UP000727407"/>
    </source>
</evidence>
<dbReference type="Pfam" id="PF00754">
    <property type="entry name" value="F5_F8_type_C"/>
    <property type="match status" value="1"/>
</dbReference>
<dbReference type="PROSITE" id="PS50022">
    <property type="entry name" value="FA58C_3"/>
    <property type="match status" value="1"/>
</dbReference>
<keyword evidence="5" id="KW-0732">Signal</keyword>
<dbReference type="InterPro" id="IPR001791">
    <property type="entry name" value="Laminin_G"/>
</dbReference>
<evidence type="ECO:0000256" key="1">
    <source>
        <dbReference type="ARBA" id="ARBA00004479"/>
    </source>
</evidence>
<evidence type="ECO:0000256" key="5">
    <source>
        <dbReference type="ARBA" id="ARBA00022729"/>
    </source>
</evidence>
<comment type="similarity">
    <text evidence="2">Belongs to the neurexin family.</text>
</comment>
<dbReference type="FunFam" id="2.60.120.260:FF:000016">
    <property type="entry name" value="Contactin-associated protein-like 4 isoform 1"/>
    <property type="match status" value="1"/>
</dbReference>
<keyword evidence="4" id="KW-0812">Transmembrane</keyword>
<organism evidence="11 12">
    <name type="scientific">Clarias magur</name>
    <name type="common">Asian catfish</name>
    <name type="synonym">Macropteronotus magur</name>
    <dbReference type="NCBI Taxonomy" id="1594786"/>
    <lineage>
        <taxon>Eukaryota</taxon>
        <taxon>Metazoa</taxon>
        <taxon>Chordata</taxon>
        <taxon>Craniata</taxon>
        <taxon>Vertebrata</taxon>
        <taxon>Euteleostomi</taxon>
        <taxon>Actinopterygii</taxon>
        <taxon>Neopterygii</taxon>
        <taxon>Teleostei</taxon>
        <taxon>Ostariophysi</taxon>
        <taxon>Siluriformes</taxon>
        <taxon>Clariidae</taxon>
        <taxon>Clarias</taxon>
    </lineage>
</organism>
<evidence type="ECO:0000256" key="2">
    <source>
        <dbReference type="ARBA" id="ARBA00010241"/>
    </source>
</evidence>
<dbReference type="PROSITE" id="PS01285">
    <property type="entry name" value="FA58C_1"/>
    <property type="match status" value="1"/>
</dbReference>
<keyword evidence="6" id="KW-1133">Transmembrane helix</keyword>
<dbReference type="CDD" id="cd00057">
    <property type="entry name" value="FA58C"/>
    <property type="match status" value="1"/>
</dbReference>
<sequence length="468" mass="53566">MGPCLDPIISPLYASSFWASSRYNFLYSAHFSKLHGSSGWSPAPGDAQPWLQINLGRKYRIVAIATQGTFNSHDWVTKYMLLYGDRFDAWTPYTMKGGNMTLPGNWNYYQVKRNVFHYAFTAKHLRLLPMGWNTENGGKIGVRLEVYGCPYDSYVMNFEGDDMVAYSFPGGSVRTLQDHYALNFKTLEKDGVLLYSEGIQGDSIMLELKTGRLYLHISLGSTVHKVDGMTTVRLGNLLDTQHWHYVTIKRYGRELNFTLDSQTERVILNGEFKYLDLDKQIYVGGVIEKDSPHLPGKFNFRGCLENVFINGVNVIYKTQYQDPDVRFAPKKKKMHYTCRDLLWRPMSFAGPNNYLQVPGFFRKSRLAVKFKFRSWDYTGLLMFTRFADDLGSLELGLSEGQVNITLTQPGNKRLRFAAGYRLNDGFWHTVDLAARDNLLSVTIDEDESSPLKITNPFAVRTGNTYFFG</sequence>
<dbReference type="Gene3D" id="2.60.120.260">
    <property type="entry name" value="Galactose-binding domain-like"/>
    <property type="match status" value="1"/>
</dbReference>
<feature type="domain" description="F5/8 type C" evidence="9">
    <location>
        <begin position="1"/>
        <end position="149"/>
    </location>
</feature>
<dbReference type="SMART" id="SM00231">
    <property type="entry name" value="FA58C"/>
    <property type="match status" value="1"/>
</dbReference>
<dbReference type="InterPro" id="IPR008979">
    <property type="entry name" value="Galactose-bd-like_sf"/>
</dbReference>
<proteinExistence type="inferred from homology"/>
<dbReference type="OrthoDB" id="26719at2759"/>
<dbReference type="PANTHER" id="PTHR15036:SF43">
    <property type="entry name" value="CONTACTIN-ASSOCIATED PROTEIN 1"/>
    <property type="match status" value="1"/>
</dbReference>
<keyword evidence="3" id="KW-0245">EGF-like domain</keyword>
<dbReference type="InterPro" id="IPR050372">
    <property type="entry name" value="Neurexin-related_CASP"/>
</dbReference>
<evidence type="ECO:0000256" key="8">
    <source>
        <dbReference type="PROSITE-ProRule" id="PRU00122"/>
    </source>
</evidence>
<dbReference type="Pfam" id="PF02210">
    <property type="entry name" value="Laminin_G_2"/>
    <property type="match status" value="2"/>
</dbReference>
<evidence type="ECO:0000256" key="3">
    <source>
        <dbReference type="ARBA" id="ARBA00022536"/>
    </source>
</evidence>
<feature type="non-terminal residue" evidence="11">
    <location>
        <position position="468"/>
    </location>
</feature>
<evidence type="ECO:0000256" key="7">
    <source>
        <dbReference type="ARBA" id="ARBA00023136"/>
    </source>
</evidence>
<dbReference type="SUPFAM" id="SSF49899">
    <property type="entry name" value="Concanavalin A-like lectins/glucanases"/>
    <property type="match status" value="2"/>
</dbReference>
<keyword evidence="12" id="KW-1185">Reference proteome</keyword>
<comment type="caution">
    <text evidence="8">Lacks conserved residue(s) required for the propagation of feature annotation.</text>
</comment>
<gene>
    <name evidence="11" type="primary">cntnap1</name>
    <name evidence="11" type="ORF">DAT39_020644</name>
</gene>
<dbReference type="SMART" id="SM00282">
    <property type="entry name" value="LamG"/>
    <property type="match status" value="2"/>
</dbReference>
<accession>A0A8J4U2K6</accession>
<dbReference type="CDD" id="cd00110">
    <property type="entry name" value="LamG"/>
    <property type="match status" value="2"/>
</dbReference>
<dbReference type="PROSITE" id="PS50025">
    <property type="entry name" value="LAM_G_DOMAIN"/>
    <property type="match status" value="2"/>
</dbReference>
<dbReference type="PANTHER" id="PTHR15036">
    <property type="entry name" value="PIKACHURIN-LIKE PROTEIN"/>
    <property type="match status" value="1"/>
</dbReference>